<gene>
    <name evidence="1" type="ORF">PV07_12743</name>
</gene>
<dbReference type="GeneID" id="27351937"/>
<organism evidence="1 2">
    <name type="scientific">Cladophialophora immunda</name>
    <dbReference type="NCBI Taxonomy" id="569365"/>
    <lineage>
        <taxon>Eukaryota</taxon>
        <taxon>Fungi</taxon>
        <taxon>Dikarya</taxon>
        <taxon>Ascomycota</taxon>
        <taxon>Pezizomycotina</taxon>
        <taxon>Eurotiomycetes</taxon>
        <taxon>Chaetothyriomycetidae</taxon>
        <taxon>Chaetothyriales</taxon>
        <taxon>Herpotrichiellaceae</taxon>
        <taxon>Cladophialophora</taxon>
    </lineage>
</organism>
<evidence type="ECO:0000313" key="1">
    <source>
        <dbReference type="EMBL" id="KIW21833.1"/>
    </source>
</evidence>
<name>A0A0D2BRZ5_9EURO</name>
<sequence>MAGSSDHQERLLATSRLLDELVYKIARIPHDFCSVMTPIQAFGVFLKQCRRATDLQLAVSAIEILDRMHEFCDALRDDITQSRAPDWEAFKSQGRDIDEISSALEPLSTAFCAAIVEANPGRFAFTEDAAARFQASIEDALQHEKQRQKELEDKLNIPLRYKFVRILIEADIFMARLLDIVVKDHQRRIDLQADAVTLNFLADNISWITDVEILIPIIARWRDLINNTTAAIKAQDAKTTAIRKLTNSSRLLRATVVSYILSNLYRSARVSTSRLVLENCREMISDQRIELKEHPITDSSLDKNLLATCSAICQRAENELPTLSPNDKFPPPHFLLSTWDEYFSQHEADALRLLSDKMPFEVDRLVAYRNLRQSENTKEKRLFDLAQLLGEDVDVQLDLESGPVTVLTEGSLHNSEGILNELKERVTNPPSGSRIQD</sequence>
<dbReference type="AlphaFoldDB" id="A0A0D2BRZ5"/>
<keyword evidence="2" id="KW-1185">Reference proteome</keyword>
<proteinExistence type="predicted"/>
<evidence type="ECO:0000313" key="2">
    <source>
        <dbReference type="Proteomes" id="UP000054466"/>
    </source>
</evidence>
<reference evidence="1 2" key="1">
    <citation type="submission" date="2015-01" db="EMBL/GenBank/DDBJ databases">
        <title>The Genome Sequence of Cladophialophora immunda CBS83496.</title>
        <authorList>
            <consortium name="The Broad Institute Genomics Platform"/>
            <person name="Cuomo C."/>
            <person name="de Hoog S."/>
            <person name="Gorbushina A."/>
            <person name="Stielow B."/>
            <person name="Teixiera M."/>
            <person name="Abouelleil A."/>
            <person name="Chapman S.B."/>
            <person name="Priest M."/>
            <person name="Young S.K."/>
            <person name="Wortman J."/>
            <person name="Nusbaum C."/>
            <person name="Birren B."/>
        </authorList>
    </citation>
    <scope>NUCLEOTIDE SEQUENCE [LARGE SCALE GENOMIC DNA]</scope>
    <source>
        <strain evidence="1 2">CBS 83496</strain>
    </source>
</reference>
<dbReference type="VEuPathDB" id="FungiDB:PV07_12743"/>
<accession>A0A0D2BRZ5</accession>
<dbReference type="EMBL" id="KN847147">
    <property type="protein sequence ID" value="KIW21833.1"/>
    <property type="molecule type" value="Genomic_DNA"/>
</dbReference>
<dbReference type="HOGENOM" id="CLU_626991_0_0_1"/>
<protein>
    <submittedName>
        <fullName evidence="1">Uncharacterized protein</fullName>
    </submittedName>
</protein>
<dbReference type="RefSeq" id="XP_016242049.1">
    <property type="nucleotide sequence ID" value="XM_016400305.1"/>
</dbReference>
<dbReference type="Proteomes" id="UP000054466">
    <property type="component" value="Unassembled WGS sequence"/>
</dbReference>